<reference evidence="2 3" key="1">
    <citation type="submission" date="2007-03" db="EMBL/GenBank/DDBJ databases">
        <authorList>
            <person name="Heidelberg J."/>
        </authorList>
    </citation>
    <scope>NUCLEOTIDE SEQUENCE [LARGE SCALE GENOMIC DNA]</scope>
    <source>
        <strain evidence="3">ATCC 39541 / Classical Ogawa 395 / O395</strain>
    </source>
</reference>
<protein>
    <submittedName>
        <fullName evidence="2">Uncharacterized protein</fullName>
    </submittedName>
</protein>
<dbReference type="eggNOG" id="ENOG5031Y0N">
    <property type="taxonomic scope" value="Bacteria"/>
</dbReference>
<feature type="region of interest" description="Disordered" evidence="1">
    <location>
        <begin position="52"/>
        <end position="76"/>
    </location>
</feature>
<dbReference type="KEGG" id="vco:VC0395_0484"/>
<name>A0A0H3AFU3_VIBC3</name>
<sequence>MFDMHYAESHHRRYWMNIRDRIEAIEQEIYVACSEGDLATVNLLEQQLEQLRGKAQPWSDEPYAPEGRDYWDSDWR</sequence>
<gene>
    <name evidence="2" type="ordered locus">VC0395_0484</name>
</gene>
<evidence type="ECO:0000256" key="1">
    <source>
        <dbReference type="SAM" id="MobiDB-lite"/>
    </source>
</evidence>
<dbReference type="Proteomes" id="UP000000249">
    <property type="component" value="Chromosome 2"/>
</dbReference>
<dbReference type="PATRIC" id="fig|345073.21.peg.3505"/>
<dbReference type="AlphaFoldDB" id="A0A0H3AFU3"/>
<organism evidence="2 3">
    <name type="scientific">Vibrio cholerae serotype O1 (strain ATCC 39541 / Classical Ogawa 395 / O395)</name>
    <dbReference type="NCBI Taxonomy" id="345073"/>
    <lineage>
        <taxon>Bacteria</taxon>
        <taxon>Pseudomonadati</taxon>
        <taxon>Pseudomonadota</taxon>
        <taxon>Gammaproteobacteria</taxon>
        <taxon>Vibrionales</taxon>
        <taxon>Vibrionaceae</taxon>
        <taxon>Vibrio</taxon>
    </lineage>
</organism>
<dbReference type="KEGG" id="vcr:VC395_A0773"/>
<dbReference type="EMBL" id="CP000626">
    <property type="protein sequence ID" value="ABQ19282.1"/>
    <property type="molecule type" value="Genomic_DNA"/>
</dbReference>
<evidence type="ECO:0000313" key="2">
    <source>
        <dbReference type="EMBL" id="ABQ19282.1"/>
    </source>
</evidence>
<evidence type="ECO:0000313" key="3">
    <source>
        <dbReference type="Proteomes" id="UP000000249"/>
    </source>
</evidence>
<dbReference type="OrthoDB" id="5824496at2"/>
<feature type="compositionally biased region" description="Basic and acidic residues" evidence="1">
    <location>
        <begin position="66"/>
        <end position="76"/>
    </location>
</feature>
<accession>A0A0H3AFU3</accession>
<proteinExistence type="predicted"/>